<organism evidence="1 2">
    <name type="scientific">Nonomuraea ferruginea</name>
    <dbReference type="NCBI Taxonomy" id="46174"/>
    <lineage>
        <taxon>Bacteria</taxon>
        <taxon>Bacillati</taxon>
        <taxon>Actinomycetota</taxon>
        <taxon>Actinomycetes</taxon>
        <taxon>Streptosporangiales</taxon>
        <taxon>Streptosporangiaceae</taxon>
        <taxon>Nonomuraea</taxon>
    </lineage>
</organism>
<proteinExistence type="predicted"/>
<evidence type="ECO:0000313" key="2">
    <source>
        <dbReference type="Proteomes" id="UP001212498"/>
    </source>
</evidence>
<reference evidence="1 2" key="1">
    <citation type="submission" date="2022-11" db="EMBL/GenBank/DDBJ databases">
        <title>Nonomuraea corallina sp. nov., a new species of the genus Nonomuraea isolated from sea side sediment in Thai sea.</title>
        <authorList>
            <person name="Ngamcharungchit C."/>
            <person name="Matsumoto A."/>
            <person name="Suriyachadkun C."/>
            <person name="Panbangred W."/>
            <person name="Inahashi Y."/>
            <person name="Intra B."/>
        </authorList>
    </citation>
    <scope>NUCLEOTIDE SEQUENCE [LARGE SCALE GENOMIC DNA]</scope>
    <source>
        <strain evidence="1 2">DSM 43553</strain>
    </source>
</reference>
<sequence length="208" mass="22671">MATWESSSTDMKPPALRPLAATSAGLALILALLTGCTGTGSPPSPNASNKIAASPVTDSPPYWCDFLPQQAVRTISGLTLALQEDKSGVRTTHGICTLRNEYTRLSVVWSIRDGDNVLDIARKNFGEHQLADLPADLGKGLIAYTGRLPRTNPYYTMMLFRCGEKRPWISVDLSEVSKGRDPVSDLTQLLSIARERYGELHKCTPKPN</sequence>
<evidence type="ECO:0008006" key="3">
    <source>
        <dbReference type="Google" id="ProtNLM"/>
    </source>
</evidence>
<name>A0ABT4SZY5_9ACTN</name>
<dbReference type="Proteomes" id="UP001212498">
    <property type="component" value="Unassembled WGS sequence"/>
</dbReference>
<protein>
    <recommendedName>
        <fullName evidence="3">DUF3558 domain-containing protein</fullName>
    </recommendedName>
</protein>
<dbReference type="EMBL" id="JAPNUD010000051">
    <property type="protein sequence ID" value="MDA0642831.1"/>
    <property type="molecule type" value="Genomic_DNA"/>
</dbReference>
<accession>A0ABT4SZY5</accession>
<keyword evidence="2" id="KW-1185">Reference proteome</keyword>
<comment type="caution">
    <text evidence="1">The sequence shown here is derived from an EMBL/GenBank/DDBJ whole genome shotgun (WGS) entry which is preliminary data.</text>
</comment>
<evidence type="ECO:0000313" key="1">
    <source>
        <dbReference type="EMBL" id="MDA0642831.1"/>
    </source>
</evidence>
<gene>
    <name evidence="1" type="ORF">OUY24_19560</name>
</gene>
<dbReference type="RefSeq" id="WP_271277279.1">
    <property type="nucleotide sequence ID" value="NZ_BAABFD010000016.1"/>
</dbReference>